<dbReference type="GO" id="GO:0032259">
    <property type="term" value="P:methylation"/>
    <property type="evidence" value="ECO:0007669"/>
    <property type="project" value="UniProtKB-KW"/>
</dbReference>
<proteinExistence type="predicted"/>
<keyword evidence="1" id="KW-0808">Transferase</keyword>
<evidence type="ECO:0000313" key="1">
    <source>
        <dbReference type="EMBL" id="MBX17481.1"/>
    </source>
</evidence>
<organism evidence="1">
    <name type="scientific">Rhizophora mucronata</name>
    <name type="common">Asiatic mangrove</name>
    <dbReference type="NCBI Taxonomy" id="61149"/>
    <lineage>
        <taxon>Eukaryota</taxon>
        <taxon>Viridiplantae</taxon>
        <taxon>Streptophyta</taxon>
        <taxon>Embryophyta</taxon>
        <taxon>Tracheophyta</taxon>
        <taxon>Spermatophyta</taxon>
        <taxon>Magnoliopsida</taxon>
        <taxon>eudicotyledons</taxon>
        <taxon>Gunneridae</taxon>
        <taxon>Pentapetalae</taxon>
        <taxon>rosids</taxon>
        <taxon>fabids</taxon>
        <taxon>Malpighiales</taxon>
        <taxon>Rhizophoraceae</taxon>
        <taxon>Rhizophora</taxon>
    </lineage>
</organism>
<accession>A0A2P2LHQ1</accession>
<keyword evidence="1" id="KW-0489">Methyltransferase</keyword>
<dbReference type="AlphaFoldDB" id="A0A2P2LHQ1"/>
<sequence length="50" mass="5756">MKWQEVSKSEEKMMTEKLTFHLQLIPPQPSRGNLEPLHFPLGQVPSILSP</sequence>
<name>A0A2P2LHQ1_RHIMU</name>
<reference evidence="1" key="1">
    <citation type="submission" date="2018-02" db="EMBL/GenBank/DDBJ databases">
        <title>Rhizophora mucronata_Transcriptome.</title>
        <authorList>
            <person name="Meera S.P."/>
            <person name="Sreeshan A."/>
            <person name="Augustine A."/>
        </authorList>
    </citation>
    <scope>NUCLEOTIDE SEQUENCE</scope>
    <source>
        <tissue evidence="1">Leaf</tissue>
    </source>
</reference>
<dbReference type="EMBL" id="GGEC01036997">
    <property type="protein sequence ID" value="MBX17481.1"/>
    <property type="molecule type" value="Transcribed_RNA"/>
</dbReference>
<protein>
    <submittedName>
        <fullName evidence="1">Methyltransferase</fullName>
    </submittedName>
</protein>
<dbReference type="GO" id="GO:0008168">
    <property type="term" value="F:methyltransferase activity"/>
    <property type="evidence" value="ECO:0007669"/>
    <property type="project" value="UniProtKB-KW"/>
</dbReference>